<proteinExistence type="predicted"/>
<name>A0ABD3JN33_EUCGL</name>
<evidence type="ECO:0000313" key="2">
    <source>
        <dbReference type="Proteomes" id="UP001634007"/>
    </source>
</evidence>
<gene>
    <name evidence="1" type="ORF">ACJRO7_032052</name>
</gene>
<evidence type="ECO:0000313" key="1">
    <source>
        <dbReference type="EMBL" id="KAL3727251.1"/>
    </source>
</evidence>
<keyword evidence="2" id="KW-1185">Reference proteome</keyword>
<dbReference type="Proteomes" id="UP001634007">
    <property type="component" value="Unassembled WGS sequence"/>
</dbReference>
<reference evidence="1 2" key="1">
    <citation type="submission" date="2024-11" db="EMBL/GenBank/DDBJ databases">
        <title>Chromosome-level genome assembly of Eucalyptus globulus Labill. provides insights into its genome evolution.</title>
        <authorList>
            <person name="Li X."/>
        </authorList>
    </citation>
    <scope>NUCLEOTIDE SEQUENCE [LARGE SCALE GENOMIC DNA]</scope>
    <source>
        <strain evidence="1">CL2024</strain>
        <tissue evidence="1">Fresh tender leaves</tissue>
    </source>
</reference>
<organism evidence="1 2">
    <name type="scientific">Eucalyptus globulus</name>
    <name type="common">Tasmanian blue gum</name>
    <dbReference type="NCBI Taxonomy" id="34317"/>
    <lineage>
        <taxon>Eukaryota</taxon>
        <taxon>Viridiplantae</taxon>
        <taxon>Streptophyta</taxon>
        <taxon>Embryophyta</taxon>
        <taxon>Tracheophyta</taxon>
        <taxon>Spermatophyta</taxon>
        <taxon>Magnoliopsida</taxon>
        <taxon>eudicotyledons</taxon>
        <taxon>Gunneridae</taxon>
        <taxon>Pentapetalae</taxon>
        <taxon>rosids</taxon>
        <taxon>malvids</taxon>
        <taxon>Myrtales</taxon>
        <taxon>Myrtaceae</taxon>
        <taxon>Myrtoideae</taxon>
        <taxon>Eucalypteae</taxon>
        <taxon>Eucalyptus</taxon>
    </lineage>
</organism>
<comment type="caution">
    <text evidence="1">The sequence shown here is derived from an EMBL/GenBank/DDBJ whole genome shotgun (WGS) entry which is preliminary data.</text>
</comment>
<protein>
    <submittedName>
        <fullName evidence="1">Uncharacterized protein</fullName>
    </submittedName>
</protein>
<accession>A0ABD3JN33</accession>
<dbReference type="AlphaFoldDB" id="A0ABD3JN33"/>
<sequence>MSKIGKSLSLPSTLHCCLRAPPQLAPSRTTAKTPVAMAKGKTRDGDFLLRLEAYLDNTLKISRYATKIILSPSLLPKTLPLNHRLRSFELVVEDANALWASPLDYGQDLILSLFTYDGEGTYYFFKYNGSVNMKMRDLRRLWEEEMHFFFFFWVKKLRKLREKKLMKKLFVVQGLAELAELEGLLAQARNQSSRGGNGSFARGWGGSKQRWSLRDRVPWSSRWRRKDLCSNR</sequence>
<dbReference type="EMBL" id="JBJKBG010000008">
    <property type="protein sequence ID" value="KAL3727251.1"/>
    <property type="molecule type" value="Genomic_DNA"/>
</dbReference>